<dbReference type="InterPro" id="IPR036249">
    <property type="entry name" value="Thioredoxin-like_sf"/>
</dbReference>
<dbReference type="EMBL" id="FNEK01000021">
    <property type="protein sequence ID" value="SDJ66016.1"/>
    <property type="molecule type" value="Genomic_DNA"/>
</dbReference>
<feature type="binding site" evidence="9">
    <location>
        <position position="286"/>
    </location>
    <ligand>
        <name>pyridoxal 5'-phosphate</name>
        <dbReference type="ChEBI" id="CHEBI:597326"/>
    </ligand>
</feature>
<evidence type="ECO:0000256" key="8">
    <source>
        <dbReference type="ARBA" id="ARBA00047931"/>
    </source>
</evidence>
<organism evidence="15 16">
    <name type="scientific">Aliiruegeria lutimaris</name>
    <dbReference type="NCBI Taxonomy" id="571298"/>
    <lineage>
        <taxon>Bacteria</taxon>
        <taxon>Pseudomonadati</taxon>
        <taxon>Pseudomonadota</taxon>
        <taxon>Alphaproteobacteria</taxon>
        <taxon>Rhodobacterales</taxon>
        <taxon>Roseobacteraceae</taxon>
        <taxon>Aliiruegeria</taxon>
    </lineage>
</organism>
<comment type="catalytic activity">
    <reaction evidence="8 11">
        <text>O-acetyl-L-serine + hydrogen sulfide = L-cysteine + acetate</text>
        <dbReference type="Rhea" id="RHEA:14829"/>
        <dbReference type="ChEBI" id="CHEBI:29919"/>
        <dbReference type="ChEBI" id="CHEBI:30089"/>
        <dbReference type="ChEBI" id="CHEBI:35235"/>
        <dbReference type="ChEBI" id="CHEBI:58340"/>
        <dbReference type="EC" id="2.5.1.47"/>
    </reaction>
</comment>
<accession>A0A1G8VIQ7</accession>
<dbReference type="InterPro" id="IPR001216">
    <property type="entry name" value="P-phosphate_BS"/>
</dbReference>
<comment type="similarity">
    <text evidence="3 11">Belongs to the cysteine synthase/cystathionine beta-synthase family.</text>
</comment>
<dbReference type="UniPathway" id="UPA00136">
    <property type="reaction ID" value="UER00200"/>
</dbReference>
<sequence>MPGPYNSVLDLIGQTPVVRLDRLAPDGVEVCVKLEAQNPGGSVKDRIALGIIEAAERDGSLKPGQTVVEATSGNTGIGLALVCARKGYPLVVTMAESFSVERRKLMRFLGARVVLTPASEKGTGMIEKARELAEKHSWFLARQFENEAGPDIHSATTAEEILADFPDGTLDHWVSGFGTGGTVRGVARVLRERSPKTRIHCVEPENSVILASNWTQKRREDGSPTESAPHWRPHPMQGWSPDFIPKIAEDAKEAGSIDAFETVSGAAAMEASRRLAREEGIFTGISGGATLATALEIARHSEPGTKILAMLPDTGERYLSTPLFEDIAETMNAEEQEIAASTPRFRIGAPPAAPTTAAERQPIAVGPEAPEDAIAEVERLVASAPVVMFALEWCEFTWSVRKLFTEAGVDYIAVELDGNDWREAAPGIRKALHKITGAQTIPQVFVGGQPIGGATEAMDAFNDGMLQARLADIGHPVAQTEIENAYSFLPKWLHPR</sequence>
<keyword evidence="5 11" id="KW-0808">Transferase</keyword>
<evidence type="ECO:0000259" key="14">
    <source>
        <dbReference type="Pfam" id="PF00462"/>
    </source>
</evidence>
<feature type="binding site" evidence="9">
    <location>
        <position position="74"/>
    </location>
    <ligand>
        <name>pyridoxal 5'-phosphate</name>
        <dbReference type="ChEBI" id="CHEBI:597326"/>
    </ligand>
</feature>
<protein>
    <recommendedName>
        <fullName evidence="11">Cysteine synthase</fullName>
        <ecNumber evidence="11">2.5.1.47</ecNumber>
    </recommendedName>
</protein>
<feature type="binding site" evidence="9">
    <location>
        <begin position="178"/>
        <end position="182"/>
    </location>
    <ligand>
        <name>pyridoxal 5'-phosphate</name>
        <dbReference type="ChEBI" id="CHEBI:597326"/>
    </ligand>
</feature>
<dbReference type="EC" id="2.5.1.47" evidence="11"/>
<gene>
    <name evidence="15" type="ORF">SAMN04488026_102163</name>
</gene>
<dbReference type="SUPFAM" id="SSF53686">
    <property type="entry name" value="Tryptophan synthase beta subunit-like PLP-dependent enzymes"/>
    <property type="match status" value="1"/>
</dbReference>
<dbReference type="PROSITE" id="PS00901">
    <property type="entry name" value="CYS_SYNTHASE"/>
    <property type="match status" value="1"/>
</dbReference>
<evidence type="ECO:0000256" key="6">
    <source>
        <dbReference type="ARBA" id="ARBA00022898"/>
    </source>
</evidence>
<dbReference type="FunFam" id="3.40.50.1100:FF:000003">
    <property type="entry name" value="Cystathionine beta-synthase"/>
    <property type="match status" value="1"/>
</dbReference>
<dbReference type="GO" id="GO:0004124">
    <property type="term" value="F:cysteine synthase activity"/>
    <property type="evidence" value="ECO:0007669"/>
    <property type="project" value="UniProtKB-UniRule"/>
</dbReference>
<dbReference type="SUPFAM" id="SSF52833">
    <property type="entry name" value="Thioredoxin-like"/>
    <property type="match status" value="1"/>
</dbReference>
<comment type="pathway">
    <text evidence="2">Amino-acid biosynthesis; L-cysteine biosynthesis; L-cysteine from L-serine: step 2/2.</text>
</comment>
<dbReference type="InterPro" id="IPR050214">
    <property type="entry name" value="Cys_Synth/Cystath_Beta-Synth"/>
</dbReference>
<evidence type="ECO:0000256" key="4">
    <source>
        <dbReference type="ARBA" id="ARBA00022605"/>
    </source>
</evidence>
<dbReference type="InterPro" id="IPR001926">
    <property type="entry name" value="TrpB-like_PALP"/>
</dbReference>
<evidence type="ECO:0000256" key="12">
    <source>
        <dbReference type="SAM" id="MobiDB-lite"/>
    </source>
</evidence>
<dbReference type="NCBIfam" id="TIGR01136">
    <property type="entry name" value="cysKM"/>
    <property type="match status" value="1"/>
</dbReference>
<evidence type="ECO:0000256" key="11">
    <source>
        <dbReference type="RuleBase" id="RU003985"/>
    </source>
</evidence>
<dbReference type="GO" id="GO:0006535">
    <property type="term" value="P:cysteine biosynthetic process from serine"/>
    <property type="evidence" value="ECO:0007669"/>
    <property type="project" value="UniProtKB-UniRule"/>
</dbReference>
<reference evidence="15 16" key="1">
    <citation type="submission" date="2016-10" db="EMBL/GenBank/DDBJ databases">
        <authorList>
            <person name="de Groot N.N."/>
        </authorList>
    </citation>
    <scope>NUCLEOTIDE SEQUENCE [LARGE SCALE GENOMIC DNA]</scope>
    <source>
        <strain evidence="15 16">DSM 25294</strain>
    </source>
</reference>
<feature type="modified residue" description="N6-(pyridoxal phosphate)lysine" evidence="10">
    <location>
        <position position="44"/>
    </location>
</feature>
<dbReference type="InterPro" id="IPR005859">
    <property type="entry name" value="CysK"/>
</dbReference>
<dbReference type="PROSITE" id="PS51354">
    <property type="entry name" value="GLUTAREDOXIN_2"/>
    <property type="match status" value="1"/>
</dbReference>
<dbReference type="OrthoDB" id="9805733at2"/>
<dbReference type="PRINTS" id="PR00160">
    <property type="entry name" value="GLUTAREDOXIN"/>
</dbReference>
<feature type="region of interest" description="Disordered" evidence="12">
    <location>
        <begin position="216"/>
        <end position="238"/>
    </location>
</feature>
<dbReference type="Proteomes" id="UP000199382">
    <property type="component" value="Unassembled WGS sequence"/>
</dbReference>
<dbReference type="STRING" id="571298.SAMN04488026_102163"/>
<dbReference type="InterPro" id="IPR014025">
    <property type="entry name" value="Glutaredoxin_subgr"/>
</dbReference>
<dbReference type="PANTHER" id="PTHR10314">
    <property type="entry name" value="CYSTATHIONINE BETA-SYNTHASE"/>
    <property type="match status" value="1"/>
</dbReference>
<keyword evidence="6 9" id="KW-0663">Pyridoxal phosphate</keyword>
<keyword evidence="7 11" id="KW-0198">Cysteine biosynthesis</keyword>
<dbReference type="InterPro" id="IPR005856">
    <property type="entry name" value="Cys_synth"/>
</dbReference>
<dbReference type="AlphaFoldDB" id="A0A1G8VIQ7"/>
<evidence type="ECO:0000259" key="13">
    <source>
        <dbReference type="Pfam" id="PF00291"/>
    </source>
</evidence>
<feature type="domain" description="Tryptophan synthase beta chain-like PALP" evidence="13">
    <location>
        <begin position="9"/>
        <end position="313"/>
    </location>
</feature>
<comment type="cofactor">
    <cofactor evidence="1 9 11">
        <name>pyridoxal 5'-phosphate</name>
        <dbReference type="ChEBI" id="CHEBI:597326"/>
    </cofactor>
</comment>
<feature type="domain" description="Glutaredoxin" evidence="14">
    <location>
        <begin position="386"/>
        <end position="450"/>
    </location>
</feature>
<dbReference type="Pfam" id="PF00462">
    <property type="entry name" value="Glutaredoxin"/>
    <property type="match status" value="1"/>
</dbReference>
<evidence type="ECO:0000313" key="15">
    <source>
        <dbReference type="EMBL" id="SDJ66016.1"/>
    </source>
</evidence>
<dbReference type="NCBIfam" id="TIGR01139">
    <property type="entry name" value="cysK"/>
    <property type="match status" value="1"/>
</dbReference>
<dbReference type="InterPro" id="IPR002109">
    <property type="entry name" value="Glutaredoxin"/>
</dbReference>
<dbReference type="Gene3D" id="3.40.30.10">
    <property type="entry name" value="Glutaredoxin"/>
    <property type="match status" value="1"/>
</dbReference>
<evidence type="ECO:0000256" key="1">
    <source>
        <dbReference type="ARBA" id="ARBA00001933"/>
    </source>
</evidence>
<dbReference type="Pfam" id="PF00291">
    <property type="entry name" value="PALP"/>
    <property type="match status" value="1"/>
</dbReference>
<evidence type="ECO:0000256" key="10">
    <source>
        <dbReference type="PIRSR" id="PIRSR605856-51"/>
    </source>
</evidence>
<keyword evidence="16" id="KW-1185">Reference proteome</keyword>
<proteinExistence type="inferred from homology"/>
<evidence type="ECO:0000313" key="16">
    <source>
        <dbReference type="Proteomes" id="UP000199382"/>
    </source>
</evidence>
<dbReference type="CDD" id="cd01561">
    <property type="entry name" value="CBS_like"/>
    <property type="match status" value="1"/>
</dbReference>
<evidence type="ECO:0000256" key="9">
    <source>
        <dbReference type="PIRSR" id="PIRSR605856-50"/>
    </source>
</evidence>
<name>A0A1G8VIQ7_9RHOB</name>
<evidence type="ECO:0000256" key="3">
    <source>
        <dbReference type="ARBA" id="ARBA00007103"/>
    </source>
</evidence>
<evidence type="ECO:0000256" key="2">
    <source>
        <dbReference type="ARBA" id="ARBA00004962"/>
    </source>
</evidence>
<dbReference type="Gene3D" id="3.40.50.1100">
    <property type="match status" value="2"/>
</dbReference>
<evidence type="ECO:0000256" key="5">
    <source>
        <dbReference type="ARBA" id="ARBA00022679"/>
    </source>
</evidence>
<evidence type="ECO:0000256" key="7">
    <source>
        <dbReference type="ARBA" id="ARBA00023192"/>
    </source>
</evidence>
<keyword evidence="4 11" id="KW-0028">Amino-acid biosynthesis</keyword>
<dbReference type="InterPro" id="IPR036052">
    <property type="entry name" value="TrpB-like_PALP_sf"/>
</dbReference>